<comment type="caution">
    <text evidence="2">The sequence shown here is derived from an EMBL/GenBank/DDBJ whole genome shotgun (WGS) entry which is preliminary data.</text>
</comment>
<protein>
    <submittedName>
        <fullName evidence="2">Uncharacterized protein</fullName>
    </submittedName>
</protein>
<dbReference type="Proteomes" id="UP001461498">
    <property type="component" value="Unassembled WGS sequence"/>
</dbReference>
<evidence type="ECO:0000313" key="2">
    <source>
        <dbReference type="EMBL" id="KAK9506490.1"/>
    </source>
</evidence>
<name>A0AAW1DDM6_9HEMI</name>
<organism evidence="2 3">
    <name type="scientific">Rhynocoris fuscipes</name>
    <dbReference type="NCBI Taxonomy" id="488301"/>
    <lineage>
        <taxon>Eukaryota</taxon>
        <taxon>Metazoa</taxon>
        <taxon>Ecdysozoa</taxon>
        <taxon>Arthropoda</taxon>
        <taxon>Hexapoda</taxon>
        <taxon>Insecta</taxon>
        <taxon>Pterygota</taxon>
        <taxon>Neoptera</taxon>
        <taxon>Paraneoptera</taxon>
        <taxon>Hemiptera</taxon>
        <taxon>Heteroptera</taxon>
        <taxon>Panheteroptera</taxon>
        <taxon>Cimicomorpha</taxon>
        <taxon>Reduviidae</taxon>
        <taxon>Harpactorinae</taxon>
        <taxon>Harpactorini</taxon>
        <taxon>Rhynocoris</taxon>
    </lineage>
</organism>
<dbReference type="EMBL" id="JAPXFL010000005">
    <property type="protein sequence ID" value="KAK9506490.1"/>
    <property type="molecule type" value="Genomic_DNA"/>
</dbReference>
<feature type="region of interest" description="Disordered" evidence="1">
    <location>
        <begin position="76"/>
        <end position="107"/>
    </location>
</feature>
<evidence type="ECO:0000313" key="3">
    <source>
        <dbReference type="Proteomes" id="UP001461498"/>
    </source>
</evidence>
<keyword evidence="3" id="KW-1185">Reference proteome</keyword>
<evidence type="ECO:0000256" key="1">
    <source>
        <dbReference type="SAM" id="MobiDB-lite"/>
    </source>
</evidence>
<feature type="compositionally biased region" description="Polar residues" evidence="1">
    <location>
        <begin position="79"/>
        <end position="107"/>
    </location>
</feature>
<accession>A0AAW1DDM6</accession>
<feature type="region of interest" description="Disordered" evidence="1">
    <location>
        <begin position="1"/>
        <end position="28"/>
    </location>
</feature>
<dbReference type="AlphaFoldDB" id="A0AAW1DDM6"/>
<gene>
    <name evidence="2" type="ORF">O3M35_008422</name>
</gene>
<proteinExistence type="predicted"/>
<sequence>MHPFHRRRNCNGNEDIGKGNGGCRQRNLMRNDQGEPMLQFDDKFDYIQKEPSVYQLNKVDSTLTEKEKVLMASIKDNKQISPSSGTMQENQNSTGPIRSLTTERSTL</sequence>
<reference evidence="2 3" key="1">
    <citation type="submission" date="2022-12" db="EMBL/GenBank/DDBJ databases">
        <title>Chromosome-level genome assembly of true bugs.</title>
        <authorList>
            <person name="Ma L."/>
            <person name="Li H."/>
        </authorList>
    </citation>
    <scope>NUCLEOTIDE SEQUENCE [LARGE SCALE GENOMIC DNA]</scope>
    <source>
        <strain evidence="2">Lab_2022b</strain>
    </source>
</reference>